<evidence type="ECO:0000256" key="1">
    <source>
        <dbReference type="ARBA" id="ARBA00004123"/>
    </source>
</evidence>
<keyword evidence="4" id="KW-0269">Exonuclease</keyword>
<feature type="compositionally biased region" description="Basic and acidic residues" evidence="6">
    <location>
        <begin position="132"/>
        <end position="148"/>
    </location>
</feature>
<sequence>MGRRASPVCCPVTVLCFFCPQVSQRLLLLAPEFSVSGGCRPLTLPGDRTWARAGPPELTAMADVLLNLDFTPVPHHAAPQPSLKHLRFLKRRAYLESRGYLNKKGGSWGKPGRPPPSARPAPRAGLCNSSWEADRPVSGRAARPEEKQLLLVGRCRSGLPPPGRDAPSKPRPAPKRSLLDRSREANRPVSERAAHPDEKQLLVDECRSGLPPPGRDAPSKPRPAPKRRFLNGSREANRPVSGRAACPKEKQLPVDKCRSGLPPPGRDAPSKPRPAPKRSSLNGSQEATRPVRGRAARPEEKQLPVDECRSGLPPPDRDAPSKPRPAPKRRFLNGSRETNQPVSERAAPPKEKQLLVDECQSGLPPPGQDAPPKARPGPRPHRAPPQPPAHKPYKCLALDCEMVGTGPGGKRSELARCSLVGYDGELIYDKYVLPTNPITDFRTRWSGIRGYHMRNATPFKLAQREILKLMNGKIVIGHAVHNDFKALNYFHPKSLTRDTSKIPLLNRKAGFPEKVAISLKRLTKQLLHQDIQVGTQGHSSVEDARATMDLYKLVEAQLELEMSTQPNSE</sequence>
<feature type="signal peptide" evidence="7">
    <location>
        <begin position="1"/>
        <end position="24"/>
    </location>
</feature>
<dbReference type="GO" id="GO:0005730">
    <property type="term" value="C:nucleolus"/>
    <property type="evidence" value="ECO:0007669"/>
    <property type="project" value="UniProtKB-ARBA"/>
</dbReference>
<dbReference type="GO" id="GO:0003676">
    <property type="term" value="F:nucleic acid binding"/>
    <property type="evidence" value="ECO:0007669"/>
    <property type="project" value="InterPro"/>
</dbReference>
<keyword evidence="5" id="KW-0539">Nucleus</keyword>
<evidence type="ECO:0000256" key="5">
    <source>
        <dbReference type="ARBA" id="ARBA00023242"/>
    </source>
</evidence>
<feature type="compositionally biased region" description="Pro residues" evidence="6">
    <location>
        <begin position="363"/>
        <end position="375"/>
    </location>
</feature>
<accession>A0A401RDW0</accession>
<dbReference type="InterPro" id="IPR037433">
    <property type="entry name" value="ISG20_DEDDh"/>
</dbReference>
<dbReference type="PANTHER" id="PTHR12801:SF78">
    <property type="entry name" value="INTERFERON-STIMULATED 20 KDA EXONUCLEASE-LIKE 2"/>
    <property type="match status" value="1"/>
</dbReference>
<dbReference type="InterPro" id="IPR012337">
    <property type="entry name" value="RNaseH-like_sf"/>
</dbReference>
<dbReference type="Proteomes" id="UP000287033">
    <property type="component" value="Unassembled WGS sequence"/>
</dbReference>
<evidence type="ECO:0000313" key="9">
    <source>
        <dbReference type="EMBL" id="GCC16334.1"/>
    </source>
</evidence>
<evidence type="ECO:0000313" key="10">
    <source>
        <dbReference type="Proteomes" id="UP000287033"/>
    </source>
</evidence>
<feature type="region of interest" description="Disordered" evidence="6">
    <location>
        <begin position="103"/>
        <end position="390"/>
    </location>
</feature>
<dbReference type="AlphaFoldDB" id="A0A401RDW0"/>
<gene>
    <name evidence="9" type="ORF">chiPu_0022183</name>
</gene>
<feature type="domain" description="Exonuclease" evidence="8">
    <location>
        <begin position="394"/>
        <end position="560"/>
    </location>
</feature>
<feature type="compositionally biased region" description="Basic and acidic residues" evidence="6">
    <location>
        <begin position="246"/>
        <end position="258"/>
    </location>
</feature>
<evidence type="ECO:0000256" key="4">
    <source>
        <dbReference type="ARBA" id="ARBA00022839"/>
    </source>
</evidence>
<evidence type="ECO:0000256" key="3">
    <source>
        <dbReference type="ARBA" id="ARBA00022801"/>
    </source>
</evidence>
<dbReference type="OrthoDB" id="16516at2759"/>
<evidence type="ECO:0000259" key="8">
    <source>
        <dbReference type="SMART" id="SM00479"/>
    </source>
</evidence>
<dbReference type="PANTHER" id="PTHR12801">
    <property type="entry name" value="RNA EXONUCLEASE REXO1 / RECO3 FAMILY MEMBER-RELATED"/>
    <property type="match status" value="1"/>
</dbReference>
<feature type="compositionally biased region" description="Basic and acidic residues" evidence="6">
    <location>
        <begin position="177"/>
        <end position="207"/>
    </location>
</feature>
<keyword evidence="10" id="KW-1185">Reference proteome</keyword>
<comment type="subcellular location">
    <subcellularLocation>
        <location evidence="1">Nucleus</location>
    </subcellularLocation>
</comment>
<evidence type="ECO:0000256" key="7">
    <source>
        <dbReference type="SAM" id="SignalP"/>
    </source>
</evidence>
<dbReference type="EMBL" id="BEZZ01006304">
    <property type="protein sequence ID" value="GCC16334.1"/>
    <property type="molecule type" value="Genomic_DNA"/>
</dbReference>
<reference evidence="9 10" key="1">
    <citation type="journal article" date="2018" name="Nat. Ecol. Evol.">
        <title>Shark genomes provide insights into elasmobranch evolution and the origin of vertebrates.</title>
        <authorList>
            <person name="Hara Y"/>
            <person name="Yamaguchi K"/>
            <person name="Onimaru K"/>
            <person name="Kadota M"/>
            <person name="Koyanagi M"/>
            <person name="Keeley SD"/>
            <person name="Tatsumi K"/>
            <person name="Tanaka K"/>
            <person name="Motone F"/>
            <person name="Kageyama Y"/>
            <person name="Nozu R"/>
            <person name="Adachi N"/>
            <person name="Nishimura O"/>
            <person name="Nakagawa R"/>
            <person name="Tanegashima C"/>
            <person name="Kiyatake I"/>
            <person name="Matsumoto R"/>
            <person name="Murakumo K"/>
            <person name="Nishida K"/>
            <person name="Terakita A"/>
            <person name="Kuratani S"/>
            <person name="Sato K"/>
            <person name="Hyodo S Kuraku.S."/>
        </authorList>
    </citation>
    <scope>NUCLEOTIDE SEQUENCE [LARGE SCALE GENOMIC DNA]</scope>
</reference>
<evidence type="ECO:0000256" key="6">
    <source>
        <dbReference type="SAM" id="MobiDB-lite"/>
    </source>
</evidence>
<comment type="caution">
    <text evidence="9">The sequence shown here is derived from an EMBL/GenBank/DDBJ whole genome shotgun (WGS) entry which is preliminary data.</text>
</comment>
<dbReference type="CDD" id="cd06149">
    <property type="entry name" value="ISG20"/>
    <property type="match status" value="1"/>
</dbReference>
<keyword evidence="2" id="KW-0540">Nuclease</keyword>
<keyword evidence="7" id="KW-0732">Signal</keyword>
<proteinExistence type="predicted"/>
<keyword evidence="3" id="KW-0378">Hydrolase</keyword>
<dbReference type="SMART" id="SM00479">
    <property type="entry name" value="EXOIII"/>
    <property type="match status" value="1"/>
</dbReference>
<dbReference type="Pfam" id="PF00929">
    <property type="entry name" value="RNase_T"/>
    <property type="match status" value="1"/>
</dbReference>
<organism evidence="9 10">
    <name type="scientific">Chiloscyllium punctatum</name>
    <name type="common">Brownbanded bambooshark</name>
    <name type="synonym">Hemiscyllium punctatum</name>
    <dbReference type="NCBI Taxonomy" id="137246"/>
    <lineage>
        <taxon>Eukaryota</taxon>
        <taxon>Metazoa</taxon>
        <taxon>Chordata</taxon>
        <taxon>Craniata</taxon>
        <taxon>Vertebrata</taxon>
        <taxon>Chondrichthyes</taxon>
        <taxon>Elasmobranchii</taxon>
        <taxon>Galeomorphii</taxon>
        <taxon>Galeoidea</taxon>
        <taxon>Orectolobiformes</taxon>
        <taxon>Hemiscylliidae</taxon>
        <taxon>Chiloscyllium</taxon>
    </lineage>
</organism>
<dbReference type="GO" id="GO:0000175">
    <property type="term" value="F:3'-5'-RNA exonuclease activity"/>
    <property type="evidence" value="ECO:0007669"/>
    <property type="project" value="InterPro"/>
</dbReference>
<dbReference type="InterPro" id="IPR036397">
    <property type="entry name" value="RNaseH_sf"/>
</dbReference>
<feature type="chain" id="PRO_5019458111" description="Exonuclease domain-containing protein" evidence="7">
    <location>
        <begin position="25"/>
        <end position="569"/>
    </location>
</feature>
<evidence type="ECO:0000256" key="2">
    <source>
        <dbReference type="ARBA" id="ARBA00022722"/>
    </source>
</evidence>
<name>A0A401RDW0_CHIPU</name>
<dbReference type="FunFam" id="3.30.420.10:FF:000007">
    <property type="entry name" value="Interferon-stimulated exonuclease gene 20"/>
    <property type="match status" value="1"/>
</dbReference>
<dbReference type="Gene3D" id="3.30.420.10">
    <property type="entry name" value="Ribonuclease H-like superfamily/Ribonuclease H"/>
    <property type="match status" value="1"/>
</dbReference>
<protein>
    <recommendedName>
        <fullName evidence="8">Exonuclease domain-containing protein</fullName>
    </recommendedName>
</protein>
<dbReference type="SUPFAM" id="SSF53098">
    <property type="entry name" value="Ribonuclease H-like"/>
    <property type="match status" value="1"/>
</dbReference>
<dbReference type="STRING" id="137246.A0A401RDW0"/>
<dbReference type="InterPro" id="IPR013520">
    <property type="entry name" value="Ribonucl_H"/>
</dbReference>
<feature type="compositionally biased region" description="Basic and acidic residues" evidence="6">
    <location>
        <begin position="296"/>
        <end position="321"/>
    </location>
</feature>
<dbReference type="InterPro" id="IPR047021">
    <property type="entry name" value="REXO1/3/4-like"/>
</dbReference>